<dbReference type="Proteomes" id="UP000008553">
    <property type="component" value="Unassembled WGS sequence"/>
</dbReference>
<gene>
    <name evidence="1" type="ORF">PY01642</name>
</gene>
<dbReference type="PaxDb" id="73239-Q7RP19"/>
<organism evidence="1 2">
    <name type="scientific">Plasmodium yoelii yoelii</name>
    <dbReference type="NCBI Taxonomy" id="73239"/>
    <lineage>
        <taxon>Eukaryota</taxon>
        <taxon>Sar</taxon>
        <taxon>Alveolata</taxon>
        <taxon>Apicomplexa</taxon>
        <taxon>Aconoidasida</taxon>
        <taxon>Haemosporida</taxon>
        <taxon>Plasmodiidae</taxon>
        <taxon>Plasmodium</taxon>
        <taxon>Plasmodium (Vinckeia)</taxon>
    </lineage>
</organism>
<sequence length="77" mass="8864">MGCLYIDANVIWKGQRTDGKACKNVKTEKVRQKIIENPEPWKEKLVGGVRTKCAEYEDLLKKGRIPGIIGKFIERKF</sequence>
<evidence type="ECO:0000313" key="1">
    <source>
        <dbReference type="EMBL" id="EAA20999.1"/>
    </source>
</evidence>
<evidence type="ECO:0000313" key="2">
    <source>
        <dbReference type="Proteomes" id="UP000008553"/>
    </source>
</evidence>
<name>Q7RP19_PLAYO</name>
<dbReference type="InParanoid" id="Q7RP19"/>
<keyword evidence="2" id="KW-1185">Reference proteome</keyword>
<dbReference type="AlphaFoldDB" id="Q7RP19"/>
<comment type="caution">
    <text evidence="1">The sequence shown here is derived from an EMBL/GenBank/DDBJ whole genome shotgun (WGS) entry which is preliminary data.</text>
</comment>
<reference evidence="1 2" key="1">
    <citation type="journal article" date="2002" name="Nature">
        <title>Genome sequence and comparative analysis of the model rodent malaria parasite Plasmodium yoelii yoelii.</title>
        <authorList>
            <person name="Carlton J.M."/>
            <person name="Angiuoli S.V."/>
            <person name="Suh B.B."/>
            <person name="Kooij T.W."/>
            <person name="Pertea M."/>
            <person name="Silva J.C."/>
            <person name="Ermolaeva M.D."/>
            <person name="Allen J.E."/>
            <person name="Selengut J.D."/>
            <person name="Koo H.L."/>
            <person name="Peterson J.D."/>
            <person name="Pop M."/>
            <person name="Kosack D.S."/>
            <person name="Shumway M.F."/>
            <person name="Bidwell S.L."/>
            <person name="Shallom S.J."/>
            <person name="van Aken S.E."/>
            <person name="Riedmuller S.B."/>
            <person name="Feldblyum T.V."/>
            <person name="Cho J.K."/>
            <person name="Quackenbush J."/>
            <person name="Sedegah M."/>
            <person name="Shoaibi A."/>
            <person name="Cummings L.M."/>
            <person name="Florens L."/>
            <person name="Yates J.R."/>
            <person name="Raine J.D."/>
            <person name="Sinden R.E."/>
            <person name="Harris M.A."/>
            <person name="Cunningham D.A."/>
            <person name="Preiser P.R."/>
            <person name="Bergman L.W."/>
            <person name="Vaidya A.B."/>
            <person name="van Lin L.H."/>
            <person name="Janse C.J."/>
            <person name="Waters A.P."/>
            <person name="Smith H.O."/>
            <person name="White O.R."/>
            <person name="Salzberg S.L."/>
            <person name="Venter J.C."/>
            <person name="Fraser C.M."/>
            <person name="Hoffman S.L."/>
            <person name="Gardner M.J."/>
            <person name="Carucci D.J."/>
        </authorList>
    </citation>
    <scope>NUCLEOTIDE SEQUENCE [LARGE SCALE GENOMIC DNA]</scope>
    <source>
        <strain evidence="1 2">17XNL</strain>
    </source>
</reference>
<accession>Q7RP19</accession>
<protein>
    <submittedName>
        <fullName evidence="1">Uncharacterized protein</fullName>
    </submittedName>
</protein>
<dbReference type="STRING" id="73239.Q7RP19"/>
<dbReference type="EMBL" id="AABL01000441">
    <property type="protein sequence ID" value="EAA20999.1"/>
    <property type="molecule type" value="Genomic_DNA"/>
</dbReference>
<proteinExistence type="predicted"/>